<proteinExistence type="predicted"/>
<dbReference type="AlphaFoldDB" id="A0A1M6VEB6"/>
<dbReference type="SUPFAM" id="SSF56003">
    <property type="entry name" value="Molybdenum cofactor-binding domain"/>
    <property type="match status" value="1"/>
</dbReference>
<name>A0A1M6VEB6_9FIRM</name>
<dbReference type="InterPro" id="IPR046867">
    <property type="entry name" value="AldOxase/xan_DH_MoCoBD2"/>
</dbReference>
<sequence length="334" mass="36082">MIRQGKGIACMWYGVGNTGLPNPAGAFVEVLSDASVNLMVGCADIGQGSTTVMAQIAAEELGVRYEDVNVTSADSAVTPEGGATSASRQTFISGNATKKACQMAKQTLAEVAAEVLQVSRERLKFENRQIYDMDNLECKLSYRELMGEMAKRGRLALGQGYYNPNTTMLDPDTMQGSPFEIYSYAATMVTVEVNTDTGRIELKEVISAHDVGRAINKRMVEAQIEGGCAMGQGFAILEKVIVENGKILNPQFSKYLIPTALDMPDIYPIVVESNAQAGPFGAKGVGEPALIPIIPAIVNAVEDAIGVHFYELPITPTDVIRELYHQQKLYEGIE</sequence>
<protein>
    <submittedName>
        <fullName evidence="2">Molybdopterin-binding domain of aldehyde dehydrogenase</fullName>
    </submittedName>
</protein>
<evidence type="ECO:0000259" key="1">
    <source>
        <dbReference type="Pfam" id="PF20256"/>
    </source>
</evidence>
<organism evidence="2 3">
    <name type="scientific">Hespellia stercorisuis DSM 15480</name>
    <dbReference type="NCBI Taxonomy" id="1121950"/>
    <lineage>
        <taxon>Bacteria</taxon>
        <taxon>Bacillati</taxon>
        <taxon>Bacillota</taxon>
        <taxon>Clostridia</taxon>
        <taxon>Lachnospirales</taxon>
        <taxon>Lachnospiraceae</taxon>
        <taxon>Hespellia</taxon>
    </lineage>
</organism>
<dbReference type="PANTHER" id="PTHR47495">
    <property type="entry name" value="ALDEHYDE DEHYDROGENASE"/>
    <property type="match status" value="1"/>
</dbReference>
<evidence type="ECO:0000313" key="3">
    <source>
        <dbReference type="Proteomes" id="UP000184301"/>
    </source>
</evidence>
<dbReference type="PANTHER" id="PTHR47495:SF2">
    <property type="entry name" value="ALDEHYDE DEHYDROGENASE"/>
    <property type="match status" value="1"/>
</dbReference>
<reference evidence="2 3" key="1">
    <citation type="submission" date="2016-11" db="EMBL/GenBank/DDBJ databases">
        <authorList>
            <person name="Jaros S."/>
            <person name="Januszkiewicz K."/>
            <person name="Wedrychowicz H."/>
        </authorList>
    </citation>
    <scope>NUCLEOTIDE SEQUENCE [LARGE SCALE GENOMIC DNA]</scope>
    <source>
        <strain evidence="2 3">DSM 15480</strain>
    </source>
</reference>
<dbReference type="OrthoDB" id="9759099at2"/>
<dbReference type="Pfam" id="PF20256">
    <property type="entry name" value="MoCoBD_2"/>
    <property type="match status" value="1"/>
</dbReference>
<keyword evidence="3" id="KW-1185">Reference proteome</keyword>
<dbReference type="Gene3D" id="3.30.365.10">
    <property type="entry name" value="Aldehyde oxidase/xanthine dehydrogenase, molybdopterin binding domain"/>
    <property type="match status" value="2"/>
</dbReference>
<gene>
    <name evidence="2" type="ORF">SAMN02745243_03746</name>
</gene>
<dbReference type="GO" id="GO:0016491">
    <property type="term" value="F:oxidoreductase activity"/>
    <property type="evidence" value="ECO:0007669"/>
    <property type="project" value="InterPro"/>
</dbReference>
<feature type="domain" description="Aldehyde oxidase/xanthine dehydrogenase second molybdopterin binding" evidence="1">
    <location>
        <begin position="3"/>
        <end position="264"/>
    </location>
</feature>
<dbReference type="InterPro" id="IPR052516">
    <property type="entry name" value="N-heterocyclic_Hydroxylase"/>
</dbReference>
<dbReference type="Proteomes" id="UP000184301">
    <property type="component" value="Unassembled WGS sequence"/>
</dbReference>
<dbReference type="InterPro" id="IPR037165">
    <property type="entry name" value="AldOxase/xan_DH_Mopterin-bd_sf"/>
</dbReference>
<dbReference type="EMBL" id="FQZY01000088">
    <property type="protein sequence ID" value="SHK79626.1"/>
    <property type="molecule type" value="Genomic_DNA"/>
</dbReference>
<dbReference type="STRING" id="1121950.SAMN02745243_03746"/>
<evidence type="ECO:0000313" key="2">
    <source>
        <dbReference type="EMBL" id="SHK79626.1"/>
    </source>
</evidence>
<dbReference type="RefSeq" id="WP_073113042.1">
    <property type="nucleotide sequence ID" value="NZ_FQZY01000088.1"/>
</dbReference>
<accession>A0A1M6VEB6</accession>